<dbReference type="Proteomes" id="UP000639396">
    <property type="component" value="Unassembled WGS sequence"/>
</dbReference>
<dbReference type="Gene3D" id="1.25.40.10">
    <property type="entry name" value="Tetratricopeptide repeat domain"/>
    <property type="match status" value="1"/>
</dbReference>
<dbReference type="InterPro" id="IPR005158">
    <property type="entry name" value="BTAD"/>
</dbReference>
<dbReference type="GO" id="GO:0003677">
    <property type="term" value="F:DNA binding"/>
    <property type="evidence" value="ECO:0007669"/>
    <property type="project" value="UniProtKB-UniRule"/>
</dbReference>
<dbReference type="PANTHER" id="PTHR35807:SF2">
    <property type="entry name" value="TRANSCRIPTIONAL ACTIVATOR DOMAIN"/>
    <property type="match status" value="1"/>
</dbReference>
<feature type="domain" description="OmpR/PhoB-type" evidence="9">
    <location>
        <begin position="126"/>
        <end position="231"/>
    </location>
</feature>
<feature type="DNA-binding region" description="OmpR/PhoB-type" evidence="7">
    <location>
        <begin position="126"/>
        <end position="231"/>
    </location>
</feature>
<evidence type="ECO:0000256" key="2">
    <source>
        <dbReference type="ARBA" id="ARBA00023012"/>
    </source>
</evidence>
<reference evidence="10" key="1">
    <citation type="submission" date="2020-09" db="EMBL/GenBank/DDBJ databases">
        <title>A novel bacterium of genus Paenibacillus, isolated from South China Sea.</title>
        <authorList>
            <person name="Huang H."/>
            <person name="Mo K."/>
            <person name="Hu Y."/>
        </authorList>
    </citation>
    <scope>NUCLEOTIDE SEQUENCE</scope>
    <source>
        <strain evidence="10">IB182363</strain>
    </source>
</reference>
<dbReference type="Pfam" id="PF00072">
    <property type="entry name" value="Response_reg"/>
    <property type="match status" value="1"/>
</dbReference>
<dbReference type="InterPro" id="IPR001867">
    <property type="entry name" value="OmpR/PhoB-type_DNA-bd"/>
</dbReference>
<dbReference type="InterPro" id="IPR011990">
    <property type="entry name" value="TPR-like_helical_dom_sf"/>
</dbReference>
<evidence type="ECO:0000256" key="3">
    <source>
        <dbReference type="ARBA" id="ARBA00023015"/>
    </source>
</evidence>
<dbReference type="GO" id="GO:0006355">
    <property type="term" value="P:regulation of DNA-templated transcription"/>
    <property type="evidence" value="ECO:0007669"/>
    <property type="project" value="InterPro"/>
</dbReference>
<evidence type="ECO:0000256" key="5">
    <source>
        <dbReference type="ARBA" id="ARBA00023163"/>
    </source>
</evidence>
<evidence type="ECO:0000313" key="11">
    <source>
        <dbReference type="Proteomes" id="UP000639396"/>
    </source>
</evidence>
<evidence type="ECO:0000313" key="10">
    <source>
        <dbReference type="EMBL" id="MBD2863268.1"/>
    </source>
</evidence>
<comment type="similarity">
    <text evidence="1">Belongs to the AfsR/DnrI/RedD regulatory family.</text>
</comment>
<dbReference type="Gene3D" id="1.10.10.10">
    <property type="entry name" value="Winged helix-like DNA-binding domain superfamily/Winged helix DNA-binding domain"/>
    <property type="match status" value="1"/>
</dbReference>
<dbReference type="GO" id="GO:0000160">
    <property type="term" value="P:phosphorelay signal transduction system"/>
    <property type="evidence" value="ECO:0007669"/>
    <property type="project" value="UniProtKB-KW"/>
</dbReference>
<dbReference type="SUPFAM" id="SSF48452">
    <property type="entry name" value="TPR-like"/>
    <property type="match status" value="1"/>
</dbReference>
<keyword evidence="5" id="KW-0804">Transcription</keyword>
<dbReference type="InterPro" id="IPR036388">
    <property type="entry name" value="WH-like_DNA-bd_sf"/>
</dbReference>
<comment type="caution">
    <text evidence="10">The sequence shown here is derived from an EMBL/GenBank/DDBJ whole genome shotgun (WGS) entry which is preliminary data.</text>
</comment>
<keyword evidence="3" id="KW-0805">Transcription regulation</keyword>
<dbReference type="SMART" id="SM00862">
    <property type="entry name" value="Trans_reg_C"/>
    <property type="match status" value="1"/>
</dbReference>
<dbReference type="InterPro" id="IPR001789">
    <property type="entry name" value="Sig_transdc_resp-reg_receiver"/>
</dbReference>
<feature type="modified residue" description="4-aspartylphosphate" evidence="6">
    <location>
        <position position="54"/>
    </location>
</feature>
<dbReference type="InterPro" id="IPR011006">
    <property type="entry name" value="CheY-like_superfamily"/>
</dbReference>
<dbReference type="Pfam" id="PF00486">
    <property type="entry name" value="Trans_reg_C"/>
    <property type="match status" value="1"/>
</dbReference>
<dbReference type="RefSeq" id="WP_190928901.1">
    <property type="nucleotide sequence ID" value="NZ_JACXJA010000018.1"/>
</dbReference>
<dbReference type="SMART" id="SM01043">
    <property type="entry name" value="BTAD"/>
    <property type="match status" value="1"/>
</dbReference>
<proteinExistence type="inferred from homology"/>
<keyword evidence="4 7" id="KW-0238">DNA-binding</keyword>
<dbReference type="InterPro" id="IPR016032">
    <property type="entry name" value="Sig_transdc_resp-reg_C-effctor"/>
</dbReference>
<accession>A0A927H0G0</accession>
<name>A0A927H0G0_9BACL</name>
<gene>
    <name evidence="10" type="ORF">IDH45_14845</name>
</gene>
<sequence>MRTILVDDERLALAQLKKLLERDIGDIEVIGMYTDPLQVCDQARKLRPDAVFLDIQMPGIDGLELAERLQSAVPEAEIVFVTAYDQYAVQAFELHALDYVMKPVQLDRLQKTIDRLKDRILSSCDNGTAEEPPVISCFHQIKFQLPGGQPLSVKWRTSKAQELFAYLLHHRDRTVDRETLFELLWPDFDSIRAAKQLYTTIYHIRQTLKSAGLQAVTIHSGELEVGYKLTIGEARLDVAEWEARLKRLPALEAGHMEEHEQVLGMYIGHYLGEVEYLWSEHERERLRRLWMHHAEGLSDYYLERGMIVAALQVNQRIQHYLPYDEESYFTLMKLYDSLGDTAGVEDQYWLLTSRLERELDSAVSPAITKWYDSWKEQRGRARLAGV</sequence>
<organism evidence="10 11">
    <name type="scientific">Paenibacillus oceani</name>
    <dbReference type="NCBI Taxonomy" id="2772510"/>
    <lineage>
        <taxon>Bacteria</taxon>
        <taxon>Bacillati</taxon>
        <taxon>Bacillota</taxon>
        <taxon>Bacilli</taxon>
        <taxon>Bacillales</taxon>
        <taxon>Paenibacillaceae</taxon>
        <taxon>Paenibacillus</taxon>
    </lineage>
</organism>
<dbReference type="SMART" id="SM00448">
    <property type="entry name" value="REC"/>
    <property type="match status" value="1"/>
</dbReference>
<dbReference type="PANTHER" id="PTHR35807">
    <property type="entry name" value="TRANSCRIPTIONAL REGULATOR REDD-RELATED"/>
    <property type="match status" value="1"/>
</dbReference>
<evidence type="ECO:0000259" key="8">
    <source>
        <dbReference type="PROSITE" id="PS50110"/>
    </source>
</evidence>
<dbReference type="InterPro" id="IPR051677">
    <property type="entry name" value="AfsR-DnrI-RedD_regulator"/>
</dbReference>
<dbReference type="Pfam" id="PF03704">
    <property type="entry name" value="BTAD"/>
    <property type="match status" value="1"/>
</dbReference>
<evidence type="ECO:0000256" key="7">
    <source>
        <dbReference type="PROSITE-ProRule" id="PRU01091"/>
    </source>
</evidence>
<dbReference type="EMBL" id="JACXJA010000018">
    <property type="protein sequence ID" value="MBD2863268.1"/>
    <property type="molecule type" value="Genomic_DNA"/>
</dbReference>
<dbReference type="PROSITE" id="PS50110">
    <property type="entry name" value="RESPONSE_REGULATORY"/>
    <property type="match status" value="1"/>
</dbReference>
<dbReference type="PROSITE" id="PS51755">
    <property type="entry name" value="OMPR_PHOB"/>
    <property type="match status" value="1"/>
</dbReference>
<dbReference type="SUPFAM" id="SSF46894">
    <property type="entry name" value="C-terminal effector domain of the bipartite response regulators"/>
    <property type="match status" value="1"/>
</dbReference>
<keyword evidence="11" id="KW-1185">Reference proteome</keyword>
<evidence type="ECO:0000256" key="1">
    <source>
        <dbReference type="ARBA" id="ARBA00005820"/>
    </source>
</evidence>
<dbReference type="AlphaFoldDB" id="A0A927H0G0"/>
<dbReference type="SUPFAM" id="SSF52172">
    <property type="entry name" value="CheY-like"/>
    <property type="match status" value="1"/>
</dbReference>
<keyword evidence="2" id="KW-0902">Two-component regulatory system</keyword>
<evidence type="ECO:0000259" key="9">
    <source>
        <dbReference type="PROSITE" id="PS51755"/>
    </source>
</evidence>
<evidence type="ECO:0000256" key="6">
    <source>
        <dbReference type="PROSITE-ProRule" id="PRU00169"/>
    </source>
</evidence>
<feature type="domain" description="Response regulatory" evidence="8">
    <location>
        <begin position="2"/>
        <end position="117"/>
    </location>
</feature>
<dbReference type="Gene3D" id="3.40.50.2300">
    <property type="match status" value="1"/>
</dbReference>
<keyword evidence="6" id="KW-0597">Phosphoprotein</keyword>
<protein>
    <submittedName>
        <fullName evidence="10">Response regulator</fullName>
    </submittedName>
</protein>
<evidence type="ECO:0000256" key="4">
    <source>
        <dbReference type="ARBA" id="ARBA00023125"/>
    </source>
</evidence>